<accession>A0A9P9IH58</accession>
<organism evidence="2 3">
    <name type="scientific">Dactylonectria macrodidyma</name>
    <dbReference type="NCBI Taxonomy" id="307937"/>
    <lineage>
        <taxon>Eukaryota</taxon>
        <taxon>Fungi</taxon>
        <taxon>Dikarya</taxon>
        <taxon>Ascomycota</taxon>
        <taxon>Pezizomycotina</taxon>
        <taxon>Sordariomycetes</taxon>
        <taxon>Hypocreomycetidae</taxon>
        <taxon>Hypocreales</taxon>
        <taxon>Nectriaceae</taxon>
        <taxon>Dactylonectria</taxon>
    </lineage>
</organism>
<comment type="caution">
    <text evidence="2">The sequence shown here is derived from an EMBL/GenBank/DDBJ whole genome shotgun (WGS) entry which is preliminary data.</text>
</comment>
<dbReference type="Proteomes" id="UP000738349">
    <property type="component" value="Unassembled WGS sequence"/>
</dbReference>
<feature type="signal peptide" evidence="1">
    <location>
        <begin position="1"/>
        <end position="28"/>
    </location>
</feature>
<sequence>MPWLRAQANAFFGIVLRVLLPPRTLILASRPAGCVRHVDDEALLRALLQTNSATQPPFTSQFRALIGCLRSCPESHVDITAQNQDFHFCFVQSTTLHTYSRIEKSIWVKGRSHVFCIPHKVKMLKEKGQIYGIKQS</sequence>
<evidence type="ECO:0000313" key="3">
    <source>
        <dbReference type="Proteomes" id="UP000738349"/>
    </source>
</evidence>
<evidence type="ECO:0000313" key="2">
    <source>
        <dbReference type="EMBL" id="KAH7120481.1"/>
    </source>
</evidence>
<gene>
    <name evidence="2" type="ORF">EDB81DRAFT_231763</name>
</gene>
<proteinExistence type="predicted"/>
<reference evidence="2" key="1">
    <citation type="journal article" date="2021" name="Nat. Commun.">
        <title>Genetic determinants of endophytism in the Arabidopsis root mycobiome.</title>
        <authorList>
            <person name="Mesny F."/>
            <person name="Miyauchi S."/>
            <person name="Thiergart T."/>
            <person name="Pickel B."/>
            <person name="Atanasova L."/>
            <person name="Karlsson M."/>
            <person name="Huettel B."/>
            <person name="Barry K.W."/>
            <person name="Haridas S."/>
            <person name="Chen C."/>
            <person name="Bauer D."/>
            <person name="Andreopoulos W."/>
            <person name="Pangilinan J."/>
            <person name="LaButti K."/>
            <person name="Riley R."/>
            <person name="Lipzen A."/>
            <person name="Clum A."/>
            <person name="Drula E."/>
            <person name="Henrissat B."/>
            <person name="Kohler A."/>
            <person name="Grigoriev I.V."/>
            <person name="Martin F.M."/>
            <person name="Hacquard S."/>
        </authorList>
    </citation>
    <scope>NUCLEOTIDE SEQUENCE</scope>
    <source>
        <strain evidence="2">MPI-CAGE-AT-0147</strain>
    </source>
</reference>
<keyword evidence="1" id="KW-0732">Signal</keyword>
<name>A0A9P9IH58_9HYPO</name>
<feature type="chain" id="PRO_5040187964" description="Secreted protein" evidence="1">
    <location>
        <begin position="29"/>
        <end position="136"/>
    </location>
</feature>
<evidence type="ECO:0008006" key="4">
    <source>
        <dbReference type="Google" id="ProtNLM"/>
    </source>
</evidence>
<keyword evidence="3" id="KW-1185">Reference proteome</keyword>
<evidence type="ECO:0000256" key="1">
    <source>
        <dbReference type="SAM" id="SignalP"/>
    </source>
</evidence>
<dbReference type="EMBL" id="JAGMUV010000025">
    <property type="protein sequence ID" value="KAH7120481.1"/>
    <property type="molecule type" value="Genomic_DNA"/>
</dbReference>
<dbReference type="AlphaFoldDB" id="A0A9P9IH58"/>
<protein>
    <recommendedName>
        <fullName evidence="4">Secreted protein</fullName>
    </recommendedName>
</protein>